<accession>A0ABQ5KKQ5</accession>
<feature type="non-terminal residue" evidence="2">
    <location>
        <position position="754"/>
    </location>
</feature>
<protein>
    <submittedName>
        <fullName evidence="2">Uncharacterized protein</fullName>
    </submittedName>
</protein>
<feature type="compositionally biased region" description="Basic and acidic residues" evidence="1">
    <location>
        <begin position="621"/>
        <end position="653"/>
    </location>
</feature>
<reference evidence="2" key="1">
    <citation type="submission" date="2022-03" db="EMBL/GenBank/DDBJ databases">
        <title>Draft genome sequence of Aduncisulcus paluster, a free-living microaerophilic Fornicata.</title>
        <authorList>
            <person name="Yuyama I."/>
            <person name="Kume K."/>
            <person name="Tamura T."/>
            <person name="Inagaki Y."/>
            <person name="Hashimoto T."/>
        </authorList>
    </citation>
    <scope>NUCLEOTIDE SEQUENCE</scope>
    <source>
        <strain evidence="2">NY0171</strain>
    </source>
</reference>
<feature type="compositionally biased region" description="Acidic residues" evidence="1">
    <location>
        <begin position="173"/>
        <end position="190"/>
    </location>
</feature>
<feature type="compositionally biased region" description="Polar residues" evidence="1">
    <location>
        <begin position="237"/>
        <end position="249"/>
    </location>
</feature>
<evidence type="ECO:0000256" key="1">
    <source>
        <dbReference type="SAM" id="MobiDB-lite"/>
    </source>
</evidence>
<feature type="region of interest" description="Disordered" evidence="1">
    <location>
        <begin position="716"/>
        <end position="754"/>
    </location>
</feature>
<evidence type="ECO:0000313" key="3">
    <source>
        <dbReference type="Proteomes" id="UP001057375"/>
    </source>
</evidence>
<comment type="caution">
    <text evidence="2">The sequence shown here is derived from an EMBL/GenBank/DDBJ whole genome shotgun (WGS) entry which is preliminary data.</text>
</comment>
<dbReference type="CDD" id="cd22249">
    <property type="entry name" value="UDM1_RNF168_RNF169-like"/>
    <property type="match status" value="1"/>
</dbReference>
<dbReference type="Proteomes" id="UP001057375">
    <property type="component" value="Unassembled WGS sequence"/>
</dbReference>
<name>A0ABQ5KKQ5_9EUKA</name>
<feature type="compositionally biased region" description="Acidic residues" evidence="1">
    <location>
        <begin position="718"/>
        <end position="730"/>
    </location>
</feature>
<dbReference type="EMBL" id="BQXS01010133">
    <property type="protein sequence ID" value="GKT33093.1"/>
    <property type="molecule type" value="Genomic_DNA"/>
</dbReference>
<feature type="region of interest" description="Disordered" evidence="1">
    <location>
        <begin position="69"/>
        <end position="104"/>
    </location>
</feature>
<feature type="compositionally biased region" description="Basic and acidic residues" evidence="1">
    <location>
        <begin position="731"/>
        <end position="741"/>
    </location>
</feature>
<evidence type="ECO:0000313" key="2">
    <source>
        <dbReference type="EMBL" id="GKT33093.1"/>
    </source>
</evidence>
<organism evidence="2 3">
    <name type="scientific">Aduncisulcus paluster</name>
    <dbReference type="NCBI Taxonomy" id="2918883"/>
    <lineage>
        <taxon>Eukaryota</taxon>
        <taxon>Metamonada</taxon>
        <taxon>Carpediemonas-like organisms</taxon>
        <taxon>Aduncisulcus</taxon>
    </lineage>
</organism>
<keyword evidence="3" id="KW-1185">Reference proteome</keyword>
<sequence length="754" mass="84144">AGITTDPLSGMRVPVCVGQPAVISRPKTVIPTSGRKKRRRELPSQNGGQIIDVGRTICVFEEIDEALPSGDEIQLHGMEATDPESGKKKKDKKGGPPVPEAPPILLGPYVSPISSLSLNSAGEVVGVCGVSVWGDEEDIERKRRLREKRKEERQTRLRRLEEEKKRRQLSGEADVDDREMSDPIDDDDEDIEDITVVPHFFGVNSVDLFSVIRSRRPGSSREGPSSRPTTGHHRDSLSSTNGEQDSSRAVVSCGAFEGLKHLSGEEISVSAVMYPNTSNESDELSPYAQADSMVSSPASSGGTVTAWDGLVSLCVHNIGSLLSIVIDRCTKQATKTLKHLSALKKGVKDDSKMAEDKDDEFMRVESELKVRVAEYDNLLLQASNKFVLAGEGMIKEWESHLTRTRNQLRRILRSTQDESVLMSVSPYFSLGIAGMSFDEQEEEEVRRFLRDEEGQRIGFNSKFKSHLHDGNEELNDITNSIDELLKQTLQDGGEEDPLKRIQTQSDNTTAIKNLMDKLPGIRASLDAANSLVLREKARREDVLAYTQSGGKDGSSSTARLSACGETLCAFDRDKMDEAERDIIRKGKDVDRLEAMMKQIMDRMRERQRALELHNQRVHEEELLRKQRMEEQAKKDKERGEQSEVSEKEKEHKPQASSEIPPFVDATNADISRLLGELTKLKQARALSTQYTPDLVDEDVQRVRHRVGAVGTDLNEFMQLDEDDEEEESTSEMEKREMDKKAGGTAALGDTQRKA</sequence>
<proteinExistence type="predicted"/>
<feature type="region of interest" description="Disordered" evidence="1">
    <location>
        <begin position="621"/>
        <end position="665"/>
    </location>
</feature>
<gene>
    <name evidence="2" type="ORF">ADUPG1_007102</name>
</gene>
<feature type="non-terminal residue" evidence="2">
    <location>
        <position position="1"/>
    </location>
</feature>
<feature type="region of interest" description="Disordered" evidence="1">
    <location>
        <begin position="214"/>
        <end position="249"/>
    </location>
</feature>
<feature type="region of interest" description="Disordered" evidence="1">
    <location>
        <begin position="163"/>
        <end position="190"/>
    </location>
</feature>